<protein>
    <submittedName>
        <fullName evidence="1">Uncharacterized protein</fullName>
    </submittedName>
</protein>
<dbReference type="Gene3D" id="2.60.40.10">
    <property type="entry name" value="Immunoglobulins"/>
    <property type="match status" value="1"/>
</dbReference>
<dbReference type="InterPro" id="IPR003961">
    <property type="entry name" value="FN3_dom"/>
</dbReference>
<dbReference type="SUPFAM" id="SSF49265">
    <property type="entry name" value="Fibronectin type III"/>
    <property type="match status" value="1"/>
</dbReference>
<evidence type="ECO:0000313" key="1">
    <source>
        <dbReference type="EMBL" id="TXB61324.1"/>
    </source>
</evidence>
<dbReference type="RefSeq" id="WP_147169350.1">
    <property type="nucleotide sequence ID" value="NZ_VOOR01000066.1"/>
</dbReference>
<organism evidence="1 2">
    <name type="scientific">Phaeodactylibacter luteus</name>
    <dbReference type="NCBI Taxonomy" id="1564516"/>
    <lineage>
        <taxon>Bacteria</taxon>
        <taxon>Pseudomonadati</taxon>
        <taxon>Bacteroidota</taxon>
        <taxon>Saprospiria</taxon>
        <taxon>Saprospirales</taxon>
        <taxon>Haliscomenobacteraceae</taxon>
        <taxon>Phaeodactylibacter</taxon>
    </lineage>
</organism>
<dbReference type="OrthoDB" id="9803752at2"/>
<proteinExistence type="predicted"/>
<sequence length="434" mass="44386">MPDAAFVVTSVAAGSWADNSRIYAPVSAPGSDFHGLGSLGAPVDFSTGGEVLILHFTLPGGGCIDGLRLYSNGIDPGSSDPGMGGSDFTNTIFGASHGMASERYTGNYGAQMTSCTAPNLFWAVDDSFVLTQGATAPLNILDNDNFGLNELESVAVIAPPAASAGTILIDPNGTIDDLYDDVLLFTPAADFIGTVQLSYEICDTEGNCDQADVAIEVLEVQDCQAPGLLNPAYGCDGAVTISWLPALDATSYTLEVEDAMGNPVVDFVNMASTSVTITPGTLTPGEDYTFAVTGSCGTSNVSSFQGAIDGSRIQNRLPELVITDVVHPVCADVDTSGAFTVTVNDNCGAIYDITANGVTVTANTGDPVTFSGLTAAAMPQGSNYEVTVALHAGGGCVYSAVCISELQGMVTLIPEDATAPFISVTGDGGQTINP</sequence>
<dbReference type="Pfam" id="PF17963">
    <property type="entry name" value="Big_9"/>
    <property type="match status" value="1"/>
</dbReference>
<accession>A0A5C6RGZ0</accession>
<comment type="caution">
    <text evidence="1">The sequence shown here is derived from an EMBL/GenBank/DDBJ whole genome shotgun (WGS) entry which is preliminary data.</text>
</comment>
<gene>
    <name evidence="1" type="ORF">FRY97_19765</name>
</gene>
<dbReference type="EMBL" id="VOOR01000066">
    <property type="protein sequence ID" value="TXB61324.1"/>
    <property type="molecule type" value="Genomic_DNA"/>
</dbReference>
<dbReference type="AlphaFoldDB" id="A0A5C6RGZ0"/>
<dbReference type="InterPro" id="IPR036116">
    <property type="entry name" value="FN3_sf"/>
</dbReference>
<reference evidence="1 2" key="1">
    <citation type="submission" date="2019-08" db="EMBL/GenBank/DDBJ databases">
        <title>Genome of Phaeodactylibacter luteus.</title>
        <authorList>
            <person name="Bowman J.P."/>
        </authorList>
    </citation>
    <scope>NUCLEOTIDE SEQUENCE [LARGE SCALE GENOMIC DNA]</scope>
    <source>
        <strain evidence="1 2">KCTC 42180</strain>
    </source>
</reference>
<feature type="non-terminal residue" evidence="1">
    <location>
        <position position="434"/>
    </location>
</feature>
<dbReference type="CDD" id="cd00063">
    <property type="entry name" value="FN3"/>
    <property type="match status" value="1"/>
</dbReference>
<dbReference type="InterPro" id="IPR013783">
    <property type="entry name" value="Ig-like_fold"/>
</dbReference>
<name>A0A5C6RGZ0_9BACT</name>
<dbReference type="Proteomes" id="UP000321580">
    <property type="component" value="Unassembled WGS sequence"/>
</dbReference>
<evidence type="ECO:0000313" key="2">
    <source>
        <dbReference type="Proteomes" id="UP000321580"/>
    </source>
</evidence>
<keyword evidence="2" id="KW-1185">Reference proteome</keyword>